<dbReference type="SUPFAM" id="SSF53756">
    <property type="entry name" value="UDP-Glycosyltransferase/glycogen phosphorylase"/>
    <property type="match status" value="1"/>
</dbReference>
<dbReference type="EC" id="2.4.1.-" evidence="4"/>
<dbReference type="Proteomes" id="UP000663760">
    <property type="component" value="Chromosome 14"/>
</dbReference>
<dbReference type="InterPro" id="IPR002213">
    <property type="entry name" value="UDP_glucos_trans"/>
</dbReference>
<evidence type="ECO:0000256" key="1">
    <source>
        <dbReference type="ARBA" id="ARBA00009995"/>
    </source>
</evidence>
<dbReference type="PROSITE" id="PS00375">
    <property type="entry name" value="UDPGT"/>
    <property type="match status" value="1"/>
</dbReference>
<keyword evidence="3" id="KW-0328">Glycosyltransferase</keyword>
<dbReference type="PANTHER" id="PTHR11926">
    <property type="entry name" value="GLUCOSYL/GLUCURONOSYL TRANSFERASES"/>
    <property type="match status" value="1"/>
</dbReference>
<evidence type="ECO:0000313" key="6">
    <source>
        <dbReference type="Proteomes" id="UP000663760"/>
    </source>
</evidence>
<evidence type="ECO:0000256" key="3">
    <source>
        <dbReference type="RuleBase" id="RU003718"/>
    </source>
</evidence>
<name>A0A7I8LBU8_SPIIN</name>
<gene>
    <name evidence="5" type="ORF">SI8410_14018181</name>
</gene>
<evidence type="ECO:0000256" key="2">
    <source>
        <dbReference type="ARBA" id="ARBA00022679"/>
    </source>
</evidence>
<dbReference type="InterPro" id="IPR035595">
    <property type="entry name" value="UDP_glycos_trans_CS"/>
</dbReference>
<protein>
    <recommendedName>
        <fullName evidence="4">Glycosyltransferase</fullName>
        <ecNumber evidence="4">2.4.1.-</ecNumber>
    </recommendedName>
</protein>
<dbReference type="CDD" id="cd03784">
    <property type="entry name" value="GT1_Gtf-like"/>
    <property type="match status" value="1"/>
</dbReference>
<dbReference type="FunFam" id="3.40.50.2000:FF:000019">
    <property type="entry name" value="Glycosyltransferase"/>
    <property type="match status" value="1"/>
</dbReference>
<dbReference type="GO" id="GO:0080044">
    <property type="term" value="F:quercetin 7-O-glucosyltransferase activity"/>
    <property type="evidence" value="ECO:0007669"/>
    <property type="project" value="TreeGrafter"/>
</dbReference>
<dbReference type="AlphaFoldDB" id="A0A7I8LBU8"/>
<reference evidence="5" key="1">
    <citation type="submission" date="2020-02" db="EMBL/GenBank/DDBJ databases">
        <authorList>
            <person name="Scholz U."/>
            <person name="Mascher M."/>
            <person name="Fiebig A."/>
        </authorList>
    </citation>
    <scope>NUCLEOTIDE SEQUENCE</scope>
</reference>
<proteinExistence type="inferred from homology"/>
<dbReference type="OrthoDB" id="5835829at2759"/>
<sequence length="453" mass="49841">MDEQQQHFLVVAYPAQGHINPCLQLAKRLVRLGNRVTFSIAAETHHRMAMETLPPLLACHPYSVGKYDGDIAQDTIDWCDYLQVLKSVGSRTLAELARDLAAAGRPVTCVIYTFLVPWAAAVARDFGVPSALYWIQSAAVFAVYHLYFHGHAGLIQAKSQEPLSSVDLPGLPAFRIRDVPSLLLSRTLLDITYFPVLDELFRTMDAKARVLVNTFEALELDYLRAVKPVELLPIGPALPSAHADGLDGAETSFGGDLFQPAPRESYTTWLDAQRDRSVVYVSFGSYAVLPVRQLEEISRVLEDSRRPYLWVARGVREGVKDSSQGMVVDWCSQVEVLSHRAVGCFVTHCGWNSTLESLACGVPIVGLPQWSDQSANVLLAETAWGAGVRAEPSAGGLPEAAELRRCLDLVMGEGERGEAMRRSAKAWGRKAREAVKEGGSSDRNLRAFVKLPR</sequence>
<accession>A0A7I8LBU8</accession>
<dbReference type="Gene3D" id="3.40.50.2000">
    <property type="entry name" value="Glycogen Phosphorylase B"/>
    <property type="match status" value="2"/>
</dbReference>
<keyword evidence="2 3" id="KW-0808">Transferase</keyword>
<dbReference type="PANTHER" id="PTHR11926:SF1534">
    <property type="entry name" value="GLYCOSYLTRANSFERASE"/>
    <property type="match status" value="1"/>
</dbReference>
<comment type="similarity">
    <text evidence="1 3">Belongs to the UDP-glycosyltransferase family.</text>
</comment>
<evidence type="ECO:0000256" key="4">
    <source>
        <dbReference type="RuleBase" id="RU362057"/>
    </source>
</evidence>
<dbReference type="Pfam" id="PF00201">
    <property type="entry name" value="UDPGT"/>
    <property type="match status" value="1"/>
</dbReference>
<dbReference type="EMBL" id="LR746277">
    <property type="protein sequence ID" value="CAA7407503.1"/>
    <property type="molecule type" value="Genomic_DNA"/>
</dbReference>
<evidence type="ECO:0000313" key="5">
    <source>
        <dbReference type="EMBL" id="CAA7407503.1"/>
    </source>
</evidence>
<dbReference type="GO" id="GO:0080043">
    <property type="term" value="F:quercetin 3-O-glucosyltransferase activity"/>
    <property type="evidence" value="ECO:0007669"/>
    <property type="project" value="TreeGrafter"/>
</dbReference>
<keyword evidence="6" id="KW-1185">Reference proteome</keyword>
<organism evidence="5 6">
    <name type="scientific">Spirodela intermedia</name>
    <name type="common">Intermediate duckweed</name>
    <dbReference type="NCBI Taxonomy" id="51605"/>
    <lineage>
        <taxon>Eukaryota</taxon>
        <taxon>Viridiplantae</taxon>
        <taxon>Streptophyta</taxon>
        <taxon>Embryophyta</taxon>
        <taxon>Tracheophyta</taxon>
        <taxon>Spermatophyta</taxon>
        <taxon>Magnoliopsida</taxon>
        <taxon>Liliopsida</taxon>
        <taxon>Araceae</taxon>
        <taxon>Lemnoideae</taxon>
        <taxon>Spirodela</taxon>
    </lineage>
</organism>